<protein>
    <submittedName>
        <fullName evidence="2">Uncharacterized protein</fullName>
    </submittedName>
</protein>
<sequence>MVPSKRCYKAAININNDGQILNGGQSSAGVIPRDRLPKNIQSTDLHVNGEPPRAQPPTVLGIINAGDNTGQPPINHSANGSARPSRQSSVSNDGWGSPARAPNHPQSQFVIPPSQMDQGTFRPSRLDSREASGVYRPVALRGGLQNREHFQSQSSASTVYVPIHINSPENQSTSSIRPSSILPNSSNAYQPSLLGAPNQPARGQNFPANQTFFKIYPKRPGNWSGIRGAEAQEELRNPRGQPAAHVDQRQNPEWHRARMNKAMQKAGKRINRNAGFRGLLQPGAPVPTLAGLASGSLPNNCLGPPPISPQER</sequence>
<reference evidence="2 3" key="1">
    <citation type="submission" date="2018-06" db="EMBL/GenBank/DDBJ databases">
        <title>Genome Sequence of the Brown Rot Fungal Pathogen Monilinia fructigena.</title>
        <authorList>
            <person name="Landi L."/>
            <person name="De Miccolis Angelini R.M."/>
            <person name="Pollastro S."/>
            <person name="Abate D."/>
            <person name="Faretra F."/>
            <person name="Romanazzi G."/>
        </authorList>
    </citation>
    <scope>NUCLEOTIDE SEQUENCE [LARGE SCALE GENOMIC DNA]</scope>
    <source>
        <strain evidence="2 3">Mfrg269</strain>
    </source>
</reference>
<dbReference type="AlphaFoldDB" id="A0A395IDG5"/>
<evidence type="ECO:0000313" key="3">
    <source>
        <dbReference type="Proteomes" id="UP000249056"/>
    </source>
</evidence>
<dbReference type="EMBL" id="QKRW01000083">
    <property type="protein sequence ID" value="RAL58415.1"/>
    <property type="molecule type" value="Genomic_DNA"/>
</dbReference>
<feature type="region of interest" description="Disordered" evidence="1">
    <location>
        <begin position="42"/>
        <end position="130"/>
    </location>
</feature>
<accession>A0A395IDG5</accession>
<comment type="caution">
    <text evidence="2">The sequence shown here is derived from an EMBL/GenBank/DDBJ whole genome shotgun (WGS) entry which is preliminary data.</text>
</comment>
<keyword evidence="3" id="KW-1185">Reference proteome</keyword>
<dbReference type="Proteomes" id="UP000249056">
    <property type="component" value="Unassembled WGS sequence"/>
</dbReference>
<gene>
    <name evidence="2" type="ORF">DID88_005120</name>
</gene>
<dbReference type="OrthoDB" id="3533719at2759"/>
<feature type="compositionally biased region" description="Polar residues" evidence="1">
    <location>
        <begin position="66"/>
        <end position="94"/>
    </location>
</feature>
<feature type="region of interest" description="Disordered" evidence="1">
    <location>
        <begin position="291"/>
        <end position="312"/>
    </location>
</feature>
<evidence type="ECO:0000313" key="2">
    <source>
        <dbReference type="EMBL" id="RAL58415.1"/>
    </source>
</evidence>
<name>A0A395IDG5_9HELO</name>
<organism evidence="2 3">
    <name type="scientific">Monilinia fructigena</name>
    <dbReference type="NCBI Taxonomy" id="38457"/>
    <lineage>
        <taxon>Eukaryota</taxon>
        <taxon>Fungi</taxon>
        <taxon>Dikarya</taxon>
        <taxon>Ascomycota</taxon>
        <taxon>Pezizomycotina</taxon>
        <taxon>Leotiomycetes</taxon>
        <taxon>Helotiales</taxon>
        <taxon>Sclerotiniaceae</taxon>
        <taxon>Monilinia</taxon>
    </lineage>
</organism>
<evidence type="ECO:0000256" key="1">
    <source>
        <dbReference type="SAM" id="MobiDB-lite"/>
    </source>
</evidence>
<feature type="compositionally biased region" description="Pro residues" evidence="1">
    <location>
        <begin position="303"/>
        <end position="312"/>
    </location>
</feature>
<proteinExistence type="predicted"/>